<dbReference type="AlphaFoldDB" id="A0A9X0D3G4"/>
<evidence type="ECO:0000313" key="2">
    <source>
        <dbReference type="EMBL" id="KAJ7385151.1"/>
    </source>
</evidence>
<evidence type="ECO:0000256" key="1">
    <source>
        <dbReference type="SAM" id="MobiDB-lite"/>
    </source>
</evidence>
<feature type="compositionally biased region" description="Polar residues" evidence="1">
    <location>
        <begin position="175"/>
        <end position="185"/>
    </location>
</feature>
<name>A0A9X0D3G4_9CNID</name>
<sequence length="267" mass="29361">MFVCLAEKEQDRVPSTAEKLKLKNSGLGEKKLLFPVTGSTDTVKTVLQEAFSPLKMCGGFELLTMKEKSRTALTVVSYGSCTTEEIRCFGTGRIYIRPIQIDIILADDADAWGEQHENCLLCKMPIALSEMRRHMEICGVKIKMILRQCCTRTKASENPSTAGVPGQVQLEDGATNVNSPQALGQSSSHEPSTSGESSHTQTPLNIQATSQQITHSEHTTTERNVPTSPSTRDSVPDEKSVDKVVEETVHYCNTNNITNPVEILRCF</sequence>
<feature type="compositionally biased region" description="Polar residues" evidence="1">
    <location>
        <begin position="222"/>
        <end position="233"/>
    </location>
</feature>
<gene>
    <name evidence="2" type="ORF">OS493_017527</name>
</gene>
<keyword evidence="3" id="KW-1185">Reference proteome</keyword>
<proteinExistence type="predicted"/>
<organism evidence="2 3">
    <name type="scientific">Desmophyllum pertusum</name>
    <dbReference type="NCBI Taxonomy" id="174260"/>
    <lineage>
        <taxon>Eukaryota</taxon>
        <taxon>Metazoa</taxon>
        <taxon>Cnidaria</taxon>
        <taxon>Anthozoa</taxon>
        <taxon>Hexacorallia</taxon>
        <taxon>Scleractinia</taxon>
        <taxon>Caryophylliina</taxon>
        <taxon>Caryophylliidae</taxon>
        <taxon>Desmophyllum</taxon>
    </lineage>
</organism>
<dbReference type="EMBL" id="MU825882">
    <property type="protein sequence ID" value="KAJ7385151.1"/>
    <property type="molecule type" value="Genomic_DNA"/>
</dbReference>
<dbReference type="OrthoDB" id="5989781at2759"/>
<accession>A0A9X0D3G4</accession>
<comment type="caution">
    <text evidence="2">The sequence shown here is derived from an EMBL/GenBank/DDBJ whole genome shotgun (WGS) entry which is preliminary data.</text>
</comment>
<evidence type="ECO:0000313" key="3">
    <source>
        <dbReference type="Proteomes" id="UP001163046"/>
    </source>
</evidence>
<dbReference type="Proteomes" id="UP001163046">
    <property type="component" value="Unassembled WGS sequence"/>
</dbReference>
<feature type="compositionally biased region" description="Low complexity" evidence="1">
    <location>
        <begin position="186"/>
        <end position="200"/>
    </location>
</feature>
<feature type="region of interest" description="Disordered" evidence="1">
    <location>
        <begin position="155"/>
        <end position="241"/>
    </location>
</feature>
<protein>
    <submittedName>
        <fullName evidence="2">Uncharacterized protein</fullName>
    </submittedName>
</protein>
<feature type="compositionally biased region" description="Polar residues" evidence="1">
    <location>
        <begin position="201"/>
        <end position="214"/>
    </location>
</feature>
<reference evidence="2" key="1">
    <citation type="submission" date="2023-01" db="EMBL/GenBank/DDBJ databases">
        <title>Genome assembly of the deep-sea coral Lophelia pertusa.</title>
        <authorList>
            <person name="Herrera S."/>
            <person name="Cordes E."/>
        </authorList>
    </citation>
    <scope>NUCLEOTIDE SEQUENCE</scope>
    <source>
        <strain evidence="2">USNM1676648</strain>
        <tissue evidence="2">Polyp</tissue>
    </source>
</reference>